<keyword evidence="1" id="KW-0808">Transferase</keyword>
<dbReference type="EMBL" id="CAUYUJ010019615">
    <property type="protein sequence ID" value="CAK0892457.1"/>
    <property type="molecule type" value="Genomic_DNA"/>
</dbReference>
<evidence type="ECO:0000256" key="2">
    <source>
        <dbReference type="SAM" id="MobiDB-lite"/>
    </source>
</evidence>
<evidence type="ECO:0000256" key="1">
    <source>
        <dbReference type="RuleBase" id="RU362114"/>
    </source>
</evidence>
<dbReference type="Proteomes" id="UP001189429">
    <property type="component" value="Unassembled WGS sequence"/>
</dbReference>
<dbReference type="EC" id="2.4.2.-" evidence="1"/>
<sequence length="342" mass="37319">MGVDLPVGLGSGRDAPMCHFRGCGCAKFEERKATGPTEDGEGSGCTFCACCGHKRSLHLSRAASTGMGHATSSAANPPPWPHGSGAGLAEVSDDSVLRAVQCLLDATHKRTCNWTQDRGCKRHGVHHCPLSCSHSNQVAVPCGYKVRRVWRNQNLELWGKYVLTRGKVLAESVGAARVESETSAHFKDGLPDLQVDANEWGLFHGASLPACVSICATSFSHTKARSGGTWSGQLPLYGDGFYFAERVTKADEYAKPSDEDPTAFHMLVCRVVGGRVKVQTSNDINKEALKQQVFKGDHHSVLGDRVSKLNKPYREFVVYDSNQIFPEFVVEYSRRYSSESPR</sequence>
<dbReference type="Pfam" id="PF00644">
    <property type="entry name" value="PARP"/>
    <property type="match status" value="1"/>
</dbReference>
<evidence type="ECO:0000313" key="4">
    <source>
        <dbReference type="EMBL" id="CAK0892457.1"/>
    </source>
</evidence>
<name>A0ABN9X3K3_9DINO</name>
<proteinExistence type="predicted"/>
<dbReference type="InterPro" id="IPR012317">
    <property type="entry name" value="Poly(ADP-ribose)pol_cat_dom"/>
</dbReference>
<reference evidence="4" key="1">
    <citation type="submission" date="2023-10" db="EMBL/GenBank/DDBJ databases">
        <authorList>
            <person name="Chen Y."/>
            <person name="Shah S."/>
            <person name="Dougan E. K."/>
            <person name="Thang M."/>
            <person name="Chan C."/>
        </authorList>
    </citation>
    <scope>NUCLEOTIDE SEQUENCE [LARGE SCALE GENOMIC DNA]</scope>
</reference>
<dbReference type="PANTHER" id="PTHR45740:SF2">
    <property type="entry name" value="POLY [ADP-RIBOSE] POLYMERASE"/>
    <property type="match status" value="1"/>
</dbReference>
<protein>
    <recommendedName>
        <fullName evidence="1">Poly [ADP-ribose] polymerase</fullName>
        <shortName evidence="1">PARP</shortName>
        <ecNumber evidence="1">2.4.2.-</ecNumber>
    </recommendedName>
</protein>
<evidence type="ECO:0000313" key="5">
    <source>
        <dbReference type="Proteomes" id="UP001189429"/>
    </source>
</evidence>
<evidence type="ECO:0000259" key="3">
    <source>
        <dbReference type="PROSITE" id="PS51059"/>
    </source>
</evidence>
<comment type="caution">
    <text evidence="4">The sequence shown here is derived from an EMBL/GenBank/DDBJ whole genome shotgun (WGS) entry which is preliminary data.</text>
</comment>
<feature type="domain" description="PARP catalytic" evidence="3">
    <location>
        <begin position="91"/>
        <end position="341"/>
    </location>
</feature>
<keyword evidence="1" id="KW-0328">Glycosyltransferase</keyword>
<feature type="region of interest" description="Disordered" evidence="2">
    <location>
        <begin position="67"/>
        <end position="86"/>
    </location>
</feature>
<accession>A0ABN9X3K3</accession>
<dbReference type="SUPFAM" id="SSF56399">
    <property type="entry name" value="ADP-ribosylation"/>
    <property type="match status" value="1"/>
</dbReference>
<dbReference type="PANTHER" id="PTHR45740">
    <property type="entry name" value="POLY [ADP-RIBOSE] POLYMERASE"/>
    <property type="match status" value="1"/>
</dbReference>
<gene>
    <name evidence="4" type="ORF">PCOR1329_LOCUS72113</name>
</gene>
<dbReference type="Gene3D" id="3.90.228.10">
    <property type="match status" value="1"/>
</dbReference>
<organism evidence="4 5">
    <name type="scientific">Prorocentrum cordatum</name>
    <dbReference type="NCBI Taxonomy" id="2364126"/>
    <lineage>
        <taxon>Eukaryota</taxon>
        <taxon>Sar</taxon>
        <taxon>Alveolata</taxon>
        <taxon>Dinophyceae</taxon>
        <taxon>Prorocentrales</taxon>
        <taxon>Prorocentraceae</taxon>
        <taxon>Prorocentrum</taxon>
    </lineage>
</organism>
<dbReference type="InterPro" id="IPR051712">
    <property type="entry name" value="ARTD-AVP"/>
</dbReference>
<keyword evidence="5" id="KW-1185">Reference proteome</keyword>
<dbReference type="PROSITE" id="PS51059">
    <property type="entry name" value="PARP_CATALYTIC"/>
    <property type="match status" value="1"/>
</dbReference>
<keyword evidence="1" id="KW-0520">NAD</keyword>